<feature type="non-terminal residue" evidence="3">
    <location>
        <position position="321"/>
    </location>
</feature>
<protein>
    <submittedName>
        <fullName evidence="3">SN protein</fullName>
    </submittedName>
</protein>
<feature type="region of interest" description="Disordered" evidence="1">
    <location>
        <begin position="176"/>
        <end position="233"/>
    </location>
</feature>
<feature type="domain" description="Ig-like" evidence="2">
    <location>
        <begin position="19"/>
        <end position="114"/>
    </location>
</feature>
<evidence type="ECO:0000313" key="3">
    <source>
        <dbReference type="EMBL" id="NXO96069.1"/>
    </source>
</evidence>
<dbReference type="AlphaFoldDB" id="A0A7L1WEN5"/>
<dbReference type="InterPro" id="IPR003599">
    <property type="entry name" value="Ig_sub"/>
</dbReference>
<reference evidence="3 4" key="1">
    <citation type="submission" date="2019-09" db="EMBL/GenBank/DDBJ databases">
        <title>Bird 10,000 Genomes (B10K) Project - Family phase.</title>
        <authorList>
            <person name="Zhang G."/>
        </authorList>
    </citation>
    <scope>NUCLEOTIDE SEQUENCE [LARGE SCALE GENOMIC DNA]</scope>
    <source>
        <strain evidence="3">B10K-DU-002-20</strain>
        <tissue evidence="3">Muscle</tissue>
    </source>
</reference>
<feature type="compositionally biased region" description="Polar residues" evidence="1">
    <location>
        <begin position="70"/>
        <end position="79"/>
    </location>
</feature>
<dbReference type="SMART" id="SM00409">
    <property type="entry name" value="IG"/>
    <property type="match status" value="2"/>
</dbReference>
<dbReference type="EMBL" id="VXBV01004501">
    <property type="protein sequence ID" value="NXO96069.1"/>
    <property type="molecule type" value="Genomic_DNA"/>
</dbReference>
<dbReference type="InterPro" id="IPR003598">
    <property type="entry name" value="Ig_sub2"/>
</dbReference>
<dbReference type="GO" id="GO:0005770">
    <property type="term" value="C:late endosome"/>
    <property type="evidence" value="ECO:0007669"/>
    <property type="project" value="TreeGrafter"/>
</dbReference>
<evidence type="ECO:0000256" key="1">
    <source>
        <dbReference type="SAM" id="MobiDB-lite"/>
    </source>
</evidence>
<organism evidence="3 4">
    <name type="scientific">Certhia brachydactyla</name>
    <name type="common">short-toed tree-creeper</name>
    <dbReference type="NCBI Taxonomy" id="73330"/>
    <lineage>
        <taxon>Eukaryota</taxon>
        <taxon>Metazoa</taxon>
        <taxon>Chordata</taxon>
        <taxon>Craniata</taxon>
        <taxon>Vertebrata</taxon>
        <taxon>Euteleostomi</taxon>
        <taxon>Archelosauria</taxon>
        <taxon>Archosauria</taxon>
        <taxon>Dinosauria</taxon>
        <taxon>Saurischia</taxon>
        <taxon>Theropoda</taxon>
        <taxon>Coelurosauria</taxon>
        <taxon>Aves</taxon>
        <taxon>Neognathae</taxon>
        <taxon>Neoaves</taxon>
        <taxon>Telluraves</taxon>
        <taxon>Australaves</taxon>
        <taxon>Passeriformes</taxon>
        <taxon>Certhiidae</taxon>
        <taxon>Certhiinae</taxon>
        <taxon>Certhia</taxon>
    </lineage>
</organism>
<evidence type="ECO:0000259" key="2">
    <source>
        <dbReference type="PROSITE" id="PS50835"/>
    </source>
</evidence>
<dbReference type="GO" id="GO:0046790">
    <property type="term" value="F:virion binding"/>
    <property type="evidence" value="ECO:0007669"/>
    <property type="project" value="TreeGrafter"/>
</dbReference>
<dbReference type="OrthoDB" id="10039395at2759"/>
<dbReference type="Proteomes" id="UP000536092">
    <property type="component" value="Unassembled WGS sequence"/>
</dbReference>
<dbReference type="InterPro" id="IPR013783">
    <property type="entry name" value="Ig-like_fold"/>
</dbReference>
<dbReference type="PANTHER" id="PTHR47243">
    <property type="entry name" value="SIALOADHESIN"/>
    <property type="match status" value="1"/>
</dbReference>
<dbReference type="GO" id="GO:0005886">
    <property type="term" value="C:plasma membrane"/>
    <property type="evidence" value="ECO:0007669"/>
    <property type="project" value="TreeGrafter"/>
</dbReference>
<dbReference type="Gene3D" id="2.60.40.10">
    <property type="entry name" value="Immunoglobulins"/>
    <property type="match status" value="3"/>
</dbReference>
<dbReference type="PANTHER" id="PTHR47243:SF1">
    <property type="entry name" value="SIALOADHESIN"/>
    <property type="match status" value="1"/>
</dbReference>
<dbReference type="GO" id="GO:0075512">
    <property type="term" value="P:clathrin-dependent endocytosis of virus by host cell"/>
    <property type="evidence" value="ECO:0007669"/>
    <property type="project" value="TreeGrafter"/>
</dbReference>
<proteinExistence type="predicted"/>
<feature type="region of interest" description="Disordered" evidence="1">
    <location>
        <begin position="56"/>
        <end position="79"/>
    </location>
</feature>
<feature type="compositionally biased region" description="Basic and acidic residues" evidence="1">
    <location>
        <begin position="204"/>
        <end position="213"/>
    </location>
</feature>
<dbReference type="InterPro" id="IPR007110">
    <property type="entry name" value="Ig-like_dom"/>
</dbReference>
<evidence type="ECO:0000313" key="4">
    <source>
        <dbReference type="Proteomes" id="UP000536092"/>
    </source>
</evidence>
<comment type="caution">
    <text evidence="3">The sequence shown here is derived from an EMBL/GenBank/DDBJ whole genome shotgun (WGS) entry which is preliminary data.</text>
</comment>
<dbReference type="InterPro" id="IPR036179">
    <property type="entry name" value="Ig-like_dom_sf"/>
</dbReference>
<sequence>TPAWNHSATPATLSILYPPRNLRLQSFVESGQGTATILLCSVDSHPPAQLTLLREGHPLASSPPRPGDNPRQSIRVSPSPNALRLEFREASEEDEGEYECQARSALGVTRASLTLRVQATRVLVRPSAEVPEGTEVTLTCQAPQAQPGTLYAWLKNGRWVTEGPEPRLELRAAARAGGPPPLPPPSLCSVSGGRQLRRGTGGDIETRHPRGDGAARSVSPPGDKRRQRSRVTLTVEPSQEIPEGTQATLSCSATSWGDKGDNYTWYRDGRWLWQGPSGSFILSRVSSSDAGSYQCQASGTWGTATSVPLSLSVLCECPQCH</sequence>
<dbReference type="InterPro" id="IPR013098">
    <property type="entry name" value="Ig_I-set"/>
</dbReference>
<dbReference type="Pfam" id="PF07679">
    <property type="entry name" value="I-set"/>
    <property type="match status" value="1"/>
</dbReference>
<accession>A0A7L1WEN5</accession>
<dbReference type="PROSITE" id="PS50835">
    <property type="entry name" value="IG_LIKE"/>
    <property type="match status" value="3"/>
</dbReference>
<gene>
    <name evidence="3" type="primary">Siglec1_2</name>
    <name evidence="3" type="ORF">CERBRA_R15970</name>
</gene>
<dbReference type="Pfam" id="PF13895">
    <property type="entry name" value="Ig_2"/>
    <property type="match status" value="1"/>
</dbReference>
<dbReference type="GO" id="GO:0005769">
    <property type="term" value="C:early endosome"/>
    <property type="evidence" value="ECO:0007669"/>
    <property type="project" value="TreeGrafter"/>
</dbReference>
<feature type="non-terminal residue" evidence="3">
    <location>
        <position position="1"/>
    </location>
</feature>
<keyword evidence="4" id="KW-1185">Reference proteome</keyword>
<dbReference type="SMART" id="SM00408">
    <property type="entry name" value="IGc2"/>
    <property type="match status" value="2"/>
</dbReference>
<feature type="domain" description="Ig-like" evidence="2">
    <location>
        <begin position="120"/>
        <end position="157"/>
    </location>
</feature>
<name>A0A7L1WEN5_9PASS</name>
<dbReference type="SUPFAM" id="SSF48726">
    <property type="entry name" value="Immunoglobulin"/>
    <property type="match status" value="3"/>
</dbReference>
<feature type="domain" description="Ig-like" evidence="2">
    <location>
        <begin position="229"/>
        <end position="310"/>
    </location>
</feature>